<accession>A0ABU7H2B8</accession>
<feature type="domain" description="HipA N-terminal subdomain 1" evidence="5">
    <location>
        <begin position="6"/>
        <end position="118"/>
    </location>
</feature>
<keyword evidence="7" id="KW-1185">Reference proteome</keyword>
<feature type="domain" description="HipA-like C-terminal" evidence="4">
    <location>
        <begin position="171"/>
        <end position="403"/>
    </location>
</feature>
<evidence type="ECO:0000256" key="2">
    <source>
        <dbReference type="ARBA" id="ARBA00022679"/>
    </source>
</evidence>
<dbReference type="SUPFAM" id="SSF47240">
    <property type="entry name" value="Ferritin-like"/>
    <property type="match status" value="1"/>
</dbReference>
<evidence type="ECO:0000256" key="1">
    <source>
        <dbReference type="ARBA" id="ARBA00010164"/>
    </source>
</evidence>
<evidence type="ECO:0000256" key="3">
    <source>
        <dbReference type="ARBA" id="ARBA00022777"/>
    </source>
</evidence>
<dbReference type="RefSeq" id="WP_330146342.1">
    <property type="nucleotide sequence ID" value="NZ_JAZDQU010000002.1"/>
</dbReference>
<evidence type="ECO:0000313" key="7">
    <source>
        <dbReference type="Proteomes" id="UP001337681"/>
    </source>
</evidence>
<comment type="similarity">
    <text evidence="1">Belongs to the HipA Ser/Thr kinase family.</text>
</comment>
<sequence>MNSAFINIWNKRVGAVMWDEEKKLAYFEYDKKFLKQGVSLSPIFLPNNQPNKVFYFPELAKSSTYKGLPGMLADLLPDKYGNTLINAWLARNGRPANSMNPVEMLCFVGNRGMGALEFEPTSTNNENESTAIEIEGLIEIASDILNERQDFSTKIAGDKEKALLDIIKIGTSAGGARAKALIAYNPITNEVRSGQTIAPAGFSHWILKFDGVHDTQFGESYGFGRVEMAYALMAKDCGIEMTECKLLEENGRAHFMTKRFDRINNDEKIHMQSWCALSHVDFQEIGAHSYESLFQTMRTLLLPYPDAEQMFRRMVFNIIGRNCDDHTKNFAFLMDKKGDWRLSPAFDVCYAYRPDSFWVSKQSITANGKRDHFTEEDLLKIANQMNIKKAKQIIDEVQNTINNWRVFAKEVNVNEKLIQEIDQNLLKIV</sequence>
<dbReference type="InterPro" id="IPR009078">
    <property type="entry name" value="Ferritin-like_SF"/>
</dbReference>
<name>A0ABU7H2B8_9SPHI</name>
<protein>
    <submittedName>
        <fullName evidence="6">Type II toxin-antitoxin system HipA family toxin</fullName>
    </submittedName>
</protein>
<evidence type="ECO:0000313" key="6">
    <source>
        <dbReference type="EMBL" id="MEE1885444.1"/>
    </source>
</evidence>
<dbReference type="PANTHER" id="PTHR37419">
    <property type="entry name" value="SERINE/THREONINE-PROTEIN KINASE TOXIN HIPA"/>
    <property type="match status" value="1"/>
</dbReference>
<reference evidence="6 7" key="1">
    <citation type="submission" date="2024-01" db="EMBL/GenBank/DDBJ databases">
        <title>Pedobacter sp. nov., isolated from oil-contaminated soil.</title>
        <authorList>
            <person name="Le N.T.T."/>
        </authorList>
    </citation>
    <scope>NUCLEOTIDE SEQUENCE [LARGE SCALE GENOMIC DNA]</scope>
    <source>
        <strain evidence="6 7">VNH31</strain>
    </source>
</reference>
<evidence type="ECO:0000259" key="5">
    <source>
        <dbReference type="Pfam" id="PF13657"/>
    </source>
</evidence>
<dbReference type="InterPro" id="IPR052028">
    <property type="entry name" value="HipA_Ser/Thr_kinase"/>
</dbReference>
<dbReference type="EMBL" id="JAZDQU010000002">
    <property type="protein sequence ID" value="MEE1885444.1"/>
    <property type="molecule type" value="Genomic_DNA"/>
</dbReference>
<dbReference type="InterPro" id="IPR012893">
    <property type="entry name" value="HipA-like_C"/>
</dbReference>
<keyword evidence="3" id="KW-0418">Kinase</keyword>
<gene>
    <name evidence="6" type="ORF">VRU49_08455</name>
</gene>
<dbReference type="Pfam" id="PF07804">
    <property type="entry name" value="HipA_C"/>
    <property type="match status" value="1"/>
</dbReference>
<evidence type="ECO:0000259" key="4">
    <source>
        <dbReference type="Pfam" id="PF07804"/>
    </source>
</evidence>
<dbReference type="PANTHER" id="PTHR37419:SF8">
    <property type="entry name" value="TOXIN YJJJ"/>
    <property type="match status" value="1"/>
</dbReference>
<dbReference type="InterPro" id="IPR017508">
    <property type="entry name" value="HipA_N1"/>
</dbReference>
<organism evidence="6 7">
    <name type="scientific">Pedobacter flavus</name>
    <dbReference type="NCBI Taxonomy" id="3113906"/>
    <lineage>
        <taxon>Bacteria</taxon>
        <taxon>Pseudomonadati</taxon>
        <taxon>Bacteroidota</taxon>
        <taxon>Sphingobacteriia</taxon>
        <taxon>Sphingobacteriales</taxon>
        <taxon>Sphingobacteriaceae</taxon>
        <taxon>Pedobacter</taxon>
    </lineage>
</organism>
<dbReference type="Proteomes" id="UP001337681">
    <property type="component" value="Unassembled WGS sequence"/>
</dbReference>
<dbReference type="Pfam" id="PF13657">
    <property type="entry name" value="Couple_hipA"/>
    <property type="match status" value="1"/>
</dbReference>
<proteinExistence type="inferred from homology"/>
<comment type="caution">
    <text evidence="6">The sequence shown here is derived from an EMBL/GenBank/DDBJ whole genome shotgun (WGS) entry which is preliminary data.</text>
</comment>
<keyword evidence="2" id="KW-0808">Transferase</keyword>
<dbReference type="Gene3D" id="1.10.1070.20">
    <property type="match status" value="1"/>
</dbReference>